<dbReference type="InterPro" id="IPR020415">
    <property type="entry name" value="IL-34"/>
</dbReference>
<evidence type="ECO:0000313" key="2">
    <source>
        <dbReference type="RefSeq" id="XP_030621992.1"/>
    </source>
</evidence>
<dbReference type="CTD" id="146433"/>
<dbReference type="GO" id="GO:0045651">
    <property type="term" value="P:positive regulation of macrophage differentiation"/>
    <property type="evidence" value="ECO:0007669"/>
    <property type="project" value="TreeGrafter"/>
</dbReference>
<proteinExistence type="predicted"/>
<dbReference type="OrthoDB" id="9902423at2759"/>
<dbReference type="AlphaFoldDB" id="A0A6J2URN4"/>
<dbReference type="InParanoid" id="A0A6J2URN4"/>
<dbReference type="Pfam" id="PF15036">
    <property type="entry name" value="IL34"/>
    <property type="match status" value="1"/>
</dbReference>
<dbReference type="FunCoup" id="A0A6J2URN4">
    <property type="interactions" value="687"/>
</dbReference>
<dbReference type="Gene3D" id="1.20.1250.80">
    <property type="entry name" value="Interleukin-34"/>
    <property type="match status" value="1"/>
</dbReference>
<gene>
    <name evidence="2" type="primary">il34</name>
</gene>
<dbReference type="PANTHER" id="PTHR28606">
    <property type="entry name" value="INTERLEUKIN-34"/>
    <property type="match status" value="1"/>
</dbReference>
<dbReference type="InterPro" id="IPR038328">
    <property type="entry name" value="IL-34_sf"/>
</dbReference>
<dbReference type="GO" id="GO:0008284">
    <property type="term" value="P:positive regulation of cell population proliferation"/>
    <property type="evidence" value="ECO:0007669"/>
    <property type="project" value="InterPro"/>
</dbReference>
<dbReference type="GO" id="GO:0005157">
    <property type="term" value="F:macrophage colony-stimulating factor receptor binding"/>
    <property type="evidence" value="ECO:0007669"/>
    <property type="project" value="InterPro"/>
</dbReference>
<protein>
    <submittedName>
        <fullName evidence="2">Interleukin-34</fullName>
    </submittedName>
</protein>
<keyword evidence="1" id="KW-1185">Reference proteome</keyword>
<organism evidence="1 2">
    <name type="scientific">Chanos chanos</name>
    <name type="common">Milkfish</name>
    <name type="synonym">Mugil chanos</name>
    <dbReference type="NCBI Taxonomy" id="29144"/>
    <lineage>
        <taxon>Eukaryota</taxon>
        <taxon>Metazoa</taxon>
        <taxon>Chordata</taxon>
        <taxon>Craniata</taxon>
        <taxon>Vertebrata</taxon>
        <taxon>Euteleostomi</taxon>
        <taxon>Actinopterygii</taxon>
        <taxon>Neopterygii</taxon>
        <taxon>Teleostei</taxon>
        <taxon>Ostariophysi</taxon>
        <taxon>Gonorynchiformes</taxon>
        <taxon>Chanidae</taxon>
        <taxon>Chanos</taxon>
    </lineage>
</organism>
<dbReference type="GO" id="GO:0005615">
    <property type="term" value="C:extracellular space"/>
    <property type="evidence" value="ECO:0007669"/>
    <property type="project" value="InterPro"/>
</dbReference>
<sequence length="238" mass="28568">MYSNGDMFWSRVGLLLAVLGFMCVLPVWTVHPSGGLCVSLETLREKLSSSLRRRYMKQNFPINYTVKVRYEEVFRLHNISRLQQEEGVLTSDLQDLWLMVNQEVVKKVLRVLPERHPTRHRYLTELEKLFRMFQQNYDAEVKKDTDEERELPVRIQNIWDRLSDRDYKGWRSVTPKSLLDNCYRTMHCLFQQQCFRDQEGEYDYCSILHWRKGKREIYHSTTQQPTTQTLPTQEPQPT</sequence>
<dbReference type="GeneID" id="115805521"/>
<dbReference type="RefSeq" id="XP_030621992.1">
    <property type="nucleotide sequence ID" value="XM_030766132.1"/>
</dbReference>
<reference evidence="2" key="1">
    <citation type="submission" date="2025-08" db="UniProtKB">
        <authorList>
            <consortium name="RefSeq"/>
        </authorList>
    </citation>
    <scope>IDENTIFICATION</scope>
</reference>
<accession>A0A6J2URN4</accession>
<name>A0A6J2URN4_CHACN</name>
<dbReference type="Proteomes" id="UP000504632">
    <property type="component" value="Chromosome 2"/>
</dbReference>
<evidence type="ECO:0000313" key="1">
    <source>
        <dbReference type="Proteomes" id="UP000504632"/>
    </source>
</evidence>
<dbReference type="PANTHER" id="PTHR28606:SF1">
    <property type="entry name" value="INTERLEUKIN-34"/>
    <property type="match status" value="1"/>
</dbReference>
<dbReference type="GO" id="GO:0045657">
    <property type="term" value="P:positive regulation of monocyte differentiation"/>
    <property type="evidence" value="ECO:0007669"/>
    <property type="project" value="TreeGrafter"/>
</dbReference>